<dbReference type="EMBL" id="SJPN01000004">
    <property type="protein sequence ID" value="TWU02450.1"/>
    <property type="molecule type" value="Genomic_DNA"/>
</dbReference>
<evidence type="ECO:0000256" key="1">
    <source>
        <dbReference type="SAM" id="Phobius"/>
    </source>
</evidence>
<dbReference type="PANTHER" id="PTHR42208:SF1">
    <property type="entry name" value="HEAVY METAL TRANSPORTER"/>
    <property type="match status" value="1"/>
</dbReference>
<feature type="transmembrane region" description="Helical" evidence="1">
    <location>
        <begin position="55"/>
        <end position="75"/>
    </location>
</feature>
<evidence type="ECO:0000313" key="4">
    <source>
        <dbReference type="Proteomes" id="UP000320176"/>
    </source>
</evidence>
<keyword evidence="4" id="KW-1185">Reference proteome</keyword>
<dbReference type="OrthoDB" id="9800141at2"/>
<feature type="transmembrane region" description="Helical" evidence="1">
    <location>
        <begin position="87"/>
        <end position="108"/>
    </location>
</feature>
<sequence length="261" mass="27030">MTANVLILLSAVVTSSLMGSLHCVGMCGPLALWASGAGDKENSRSLMMPTSLYHVGRLITYTIVGLIAGLIGAAVDFGGGVLGLQVAAARVVGGLMVAIGLIKLWSMLGKRSASKELKPSRIGGLLAKVRPYVFRLPISARALATGMLTTLLPCGWLYLFALIAAGTGSPWTGALLMIAFWVGTVPALVALVAGTRVLSRKFTRAIPAVAAVLLICAGCFTASGRGLAGMSSFGQSMIPEGDSLEQVQNVDQETLPCCRTH</sequence>
<gene>
    <name evidence="3" type="ORF">Pla52n_35000</name>
</gene>
<dbReference type="PANTHER" id="PTHR42208">
    <property type="entry name" value="HEAVY METAL TRANSPORTER-RELATED"/>
    <property type="match status" value="1"/>
</dbReference>
<keyword evidence="1" id="KW-0472">Membrane</keyword>
<comment type="caution">
    <text evidence="3">The sequence shown here is derived from an EMBL/GenBank/DDBJ whole genome shotgun (WGS) entry which is preliminary data.</text>
</comment>
<keyword evidence="1" id="KW-1133">Transmembrane helix</keyword>
<feature type="transmembrane region" description="Helical" evidence="1">
    <location>
        <begin position="142"/>
        <end position="165"/>
    </location>
</feature>
<name>A0A5C6ARX3_9BACT</name>
<organism evidence="3 4">
    <name type="scientific">Stieleria varia</name>
    <dbReference type="NCBI Taxonomy" id="2528005"/>
    <lineage>
        <taxon>Bacteria</taxon>
        <taxon>Pseudomonadati</taxon>
        <taxon>Planctomycetota</taxon>
        <taxon>Planctomycetia</taxon>
        <taxon>Pirellulales</taxon>
        <taxon>Pirellulaceae</taxon>
        <taxon>Stieleria</taxon>
    </lineage>
</organism>
<evidence type="ECO:0000259" key="2">
    <source>
        <dbReference type="Pfam" id="PF13386"/>
    </source>
</evidence>
<proteinExistence type="predicted"/>
<evidence type="ECO:0000313" key="3">
    <source>
        <dbReference type="EMBL" id="TWU02450.1"/>
    </source>
</evidence>
<dbReference type="InterPro" id="IPR039447">
    <property type="entry name" value="UreH-like_TM_dom"/>
</dbReference>
<feature type="transmembrane region" description="Helical" evidence="1">
    <location>
        <begin position="6"/>
        <end position="34"/>
    </location>
</feature>
<dbReference type="RefSeq" id="WP_146520780.1">
    <property type="nucleotide sequence ID" value="NZ_CP151726.1"/>
</dbReference>
<reference evidence="3 4" key="1">
    <citation type="submission" date="2019-02" db="EMBL/GenBank/DDBJ databases">
        <title>Deep-cultivation of Planctomycetes and their phenomic and genomic characterization uncovers novel biology.</title>
        <authorList>
            <person name="Wiegand S."/>
            <person name="Jogler M."/>
            <person name="Boedeker C."/>
            <person name="Pinto D."/>
            <person name="Vollmers J."/>
            <person name="Rivas-Marin E."/>
            <person name="Kohn T."/>
            <person name="Peeters S.H."/>
            <person name="Heuer A."/>
            <person name="Rast P."/>
            <person name="Oberbeckmann S."/>
            <person name="Bunk B."/>
            <person name="Jeske O."/>
            <person name="Meyerdierks A."/>
            <person name="Storesund J.E."/>
            <person name="Kallscheuer N."/>
            <person name="Luecker S."/>
            <person name="Lage O.M."/>
            <person name="Pohl T."/>
            <person name="Merkel B.J."/>
            <person name="Hornburger P."/>
            <person name="Mueller R.-W."/>
            <person name="Bruemmer F."/>
            <person name="Labrenz M."/>
            <person name="Spormann A.M."/>
            <person name="Op Den Camp H."/>
            <person name="Overmann J."/>
            <person name="Amann R."/>
            <person name="Jetten M.S.M."/>
            <person name="Mascher T."/>
            <person name="Medema M.H."/>
            <person name="Devos D.P."/>
            <person name="Kaster A.-K."/>
            <person name="Ovreas L."/>
            <person name="Rohde M."/>
            <person name="Galperin M.Y."/>
            <person name="Jogler C."/>
        </authorList>
    </citation>
    <scope>NUCLEOTIDE SEQUENCE [LARGE SCALE GENOMIC DNA]</scope>
    <source>
        <strain evidence="3 4">Pla52n</strain>
    </source>
</reference>
<keyword evidence="1" id="KW-0812">Transmembrane</keyword>
<feature type="transmembrane region" description="Helical" evidence="1">
    <location>
        <begin position="171"/>
        <end position="193"/>
    </location>
</feature>
<dbReference type="Proteomes" id="UP000320176">
    <property type="component" value="Unassembled WGS sequence"/>
</dbReference>
<feature type="domain" description="Urease accessory protein UreH-like transmembrane" evidence="2">
    <location>
        <begin position="13"/>
        <end position="219"/>
    </location>
</feature>
<protein>
    <recommendedName>
        <fullName evidence="2">Urease accessory protein UreH-like transmembrane domain-containing protein</fullName>
    </recommendedName>
</protein>
<feature type="transmembrane region" description="Helical" evidence="1">
    <location>
        <begin position="205"/>
        <end position="223"/>
    </location>
</feature>
<dbReference type="AlphaFoldDB" id="A0A5C6ARX3"/>
<accession>A0A5C6ARX3</accession>
<dbReference type="Pfam" id="PF13386">
    <property type="entry name" value="DsbD_2"/>
    <property type="match status" value="1"/>
</dbReference>